<dbReference type="EMBL" id="BAAATK010000115">
    <property type="protein sequence ID" value="GAA2462672.1"/>
    <property type="molecule type" value="Genomic_DNA"/>
</dbReference>
<dbReference type="Gene3D" id="3.40.710.10">
    <property type="entry name" value="DD-peptidase/beta-lactamase superfamily"/>
    <property type="match status" value="1"/>
</dbReference>
<dbReference type="Pfam" id="PF13354">
    <property type="entry name" value="Beta-lactamase2"/>
    <property type="match status" value="1"/>
</dbReference>
<evidence type="ECO:0000259" key="1">
    <source>
        <dbReference type="Pfam" id="PF13354"/>
    </source>
</evidence>
<sequence>MSYFLIYRLPVQECRGLLAMPDEQLSGTYQALSRSGSAGLRPHALTACAATAAVASLVACSSAGPLDGARTPSARGSAPAAVLAAPPPENLGATLARALAPVLRDGAPRIAVAVLDLDGANREIASYRGDAMFDTASIIKVDILAALLLQAQDEGREPTAAEREAAEAMIRTSDNDAANRLWRAIGRGEGLDAANERLGLSSTQAGPGFHWGLTRTTAKDQIRLLRSVFARVPAVSVRARAGLNRASRAYIRELMGGIVKGQDWGVSAAAPRWALKNGWLQRTTTELWVVNSIGQVTVHGRRYLVSVLSSGNASMQDGVSLVERAVRAAIGAASAHARPWPE</sequence>
<dbReference type="PANTHER" id="PTHR35333:SF3">
    <property type="entry name" value="BETA-LACTAMASE-TYPE TRANSPEPTIDASE FOLD CONTAINING PROTEIN"/>
    <property type="match status" value="1"/>
</dbReference>
<gene>
    <name evidence="2" type="ORF">GCM10010421_64800</name>
</gene>
<dbReference type="InterPro" id="IPR000871">
    <property type="entry name" value="Beta-lactam_class-A"/>
</dbReference>
<evidence type="ECO:0000313" key="2">
    <source>
        <dbReference type="EMBL" id="GAA2462672.1"/>
    </source>
</evidence>
<protein>
    <recommendedName>
        <fullName evidence="1">Beta-lactamase class A catalytic domain-containing protein</fullName>
    </recommendedName>
</protein>
<dbReference type="SUPFAM" id="SSF56601">
    <property type="entry name" value="beta-lactamase/transpeptidase-like"/>
    <property type="match status" value="1"/>
</dbReference>
<comment type="caution">
    <text evidence="2">The sequence shown here is derived from an EMBL/GenBank/DDBJ whole genome shotgun (WGS) entry which is preliminary data.</text>
</comment>
<reference evidence="3" key="1">
    <citation type="journal article" date="2019" name="Int. J. Syst. Evol. Microbiol.">
        <title>The Global Catalogue of Microorganisms (GCM) 10K type strain sequencing project: providing services to taxonomists for standard genome sequencing and annotation.</title>
        <authorList>
            <consortium name="The Broad Institute Genomics Platform"/>
            <consortium name="The Broad Institute Genome Sequencing Center for Infectious Disease"/>
            <person name="Wu L."/>
            <person name="Ma J."/>
        </authorList>
    </citation>
    <scope>NUCLEOTIDE SEQUENCE [LARGE SCALE GENOMIC DNA]</scope>
    <source>
        <strain evidence="3">JCM 6922</strain>
    </source>
</reference>
<dbReference type="PANTHER" id="PTHR35333">
    <property type="entry name" value="BETA-LACTAMASE"/>
    <property type="match status" value="1"/>
</dbReference>
<accession>A0ABP5XRL5</accession>
<dbReference type="InterPro" id="IPR045155">
    <property type="entry name" value="Beta-lactam_cat"/>
</dbReference>
<dbReference type="Proteomes" id="UP001500460">
    <property type="component" value="Unassembled WGS sequence"/>
</dbReference>
<name>A0ABP5XRL5_9ACTN</name>
<proteinExistence type="predicted"/>
<evidence type="ECO:0000313" key="3">
    <source>
        <dbReference type="Proteomes" id="UP001500460"/>
    </source>
</evidence>
<feature type="domain" description="Beta-lactamase class A catalytic" evidence="1">
    <location>
        <begin position="163"/>
        <end position="308"/>
    </location>
</feature>
<organism evidence="2 3">
    <name type="scientific">Streptomyces glaucus</name>
    <dbReference type="NCBI Taxonomy" id="284029"/>
    <lineage>
        <taxon>Bacteria</taxon>
        <taxon>Bacillati</taxon>
        <taxon>Actinomycetota</taxon>
        <taxon>Actinomycetes</taxon>
        <taxon>Kitasatosporales</taxon>
        <taxon>Streptomycetaceae</taxon>
        <taxon>Streptomyces</taxon>
    </lineage>
</organism>
<dbReference type="InterPro" id="IPR012338">
    <property type="entry name" value="Beta-lactam/transpept-like"/>
</dbReference>
<keyword evidence="3" id="KW-1185">Reference proteome</keyword>